<dbReference type="InterPro" id="IPR002171">
    <property type="entry name" value="Ribosomal_uL2"/>
</dbReference>
<dbReference type="GO" id="GO:0005762">
    <property type="term" value="C:mitochondrial large ribosomal subunit"/>
    <property type="evidence" value="ECO:0007669"/>
    <property type="project" value="TreeGrafter"/>
</dbReference>
<gene>
    <name evidence="6" type="ORF">LAMO00422_LOCUS9151</name>
</gene>
<dbReference type="GO" id="GO:0003735">
    <property type="term" value="F:structural constituent of ribosome"/>
    <property type="evidence" value="ECO:0007669"/>
    <property type="project" value="InterPro"/>
</dbReference>
<dbReference type="AlphaFoldDB" id="A0A7S0H023"/>
<dbReference type="FunFam" id="4.10.950.10:FF:000001">
    <property type="entry name" value="50S ribosomal protein L2"/>
    <property type="match status" value="1"/>
</dbReference>
<dbReference type="InterPro" id="IPR022671">
    <property type="entry name" value="Ribosomal_uL2_CS"/>
</dbReference>
<evidence type="ECO:0000256" key="3">
    <source>
        <dbReference type="ARBA" id="ARBA00023274"/>
    </source>
</evidence>
<comment type="similarity">
    <text evidence="1">Belongs to the universal ribosomal protein uL2 family.</text>
</comment>
<sequence>MKEDYALVRLQSGEKRYIPLDCLATVGPVSNPLHKIQKLGKAGRKRHLGRRPHVRGVAMNPIDHPMGGGEGRSSGGRPSCSPTGVIAKGFKTRKKKKPAPLVVETRKVAQVKIKLAKSGK</sequence>
<dbReference type="Gene3D" id="4.10.950.10">
    <property type="entry name" value="Ribosomal protein L2, domain 3"/>
    <property type="match status" value="1"/>
</dbReference>
<feature type="domain" description="Large ribosomal subunit protein uL2 C-terminal" evidence="5">
    <location>
        <begin position="2"/>
        <end position="86"/>
    </location>
</feature>
<dbReference type="InterPro" id="IPR022669">
    <property type="entry name" value="Ribosomal_uL2_C"/>
</dbReference>
<dbReference type="PANTHER" id="PTHR13691:SF5">
    <property type="entry name" value="LARGE RIBOSOMAL SUBUNIT PROTEIN UL2M"/>
    <property type="match status" value="1"/>
</dbReference>
<evidence type="ECO:0000256" key="4">
    <source>
        <dbReference type="SAM" id="MobiDB-lite"/>
    </source>
</evidence>
<evidence type="ECO:0000259" key="5">
    <source>
        <dbReference type="SMART" id="SM01382"/>
    </source>
</evidence>
<dbReference type="InterPro" id="IPR014722">
    <property type="entry name" value="Rib_uL2_dom2"/>
</dbReference>
<dbReference type="InterPro" id="IPR014726">
    <property type="entry name" value="Ribosomal_uL2_dom3"/>
</dbReference>
<dbReference type="PANTHER" id="PTHR13691">
    <property type="entry name" value="RIBOSOMAL PROTEIN L2"/>
    <property type="match status" value="1"/>
</dbReference>
<proteinExistence type="inferred from homology"/>
<feature type="compositionally biased region" description="Low complexity" evidence="4">
    <location>
        <begin position="75"/>
        <end position="84"/>
    </location>
</feature>
<feature type="region of interest" description="Disordered" evidence="4">
    <location>
        <begin position="36"/>
        <end position="101"/>
    </location>
</feature>
<keyword evidence="2" id="KW-0689">Ribosomal protein</keyword>
<evidence type="ECO:0000256" key="2">
    <source>
        <dbReference type="ARBA" id="ARBA00022980"/>
    </source>
</evidence>
<feature type="compositionally biased region" description="Basic residues" evidence="4">
    <location>
        <begin position="36"/>
        <end position="54"/>
    </location>
</feature>
<dbReference type="InterPro" id="IPR008991">
    <property type="entry name" value="Translation_prot_SH3-like_sf"/>
</dbReference>
<evidence type="ECO:0000256" key="1">
    <source>
        <dbReference type="ARBA" id="ARBA00005636"/>
    </source>
</evidence>
<dbReference type="PROSITE" id="PS00467">
    <property type="entry name" value="RIBOSOMAL_L2"/>
    <property type="match status" value="1"/>
</dbReference>
<dbReference type="Pfam" id="PF03947">
    <property type="entry name" value="Ribosomal_L2_C"/>
    <property type="match status" value="1"/>
</dbReference>
<reference evidence="6" key="1">
    <citation type="submission" date="2021-01" db="EMBL/GenBank/DDBJ databases">
        <authorList>
            <person name="Corre E."/>
            <person name="Pelletier E."/>
            <person name="Niang G."/>
            <person name="Scheremetjew M."/>
            <person name="Finn R."/>
            <person name="Kale V."/>
            <person name="Holt S."/>
            <person name="Cochrane G."/>
            <person name="Meng A."/>
            <person name="Brown T."/>
            <person name="Cohen L."/>
        </authorList>
    </citation>
    <scope>NUCLEOTIDE SEQUENCE</scope>
    <source>
        <strain evidence="6">CCMP2058</strain>
    </source>
</reference>
<dbReference type="GO" id="GO:0003723">
    <property type="term" value="F:RNA binding"/>
    <property type="evidence" value="ECO:0007669"/>
    <property type="project" value="TreeGrafter"/>
</dbReference>
<keyword evidence="3" id="KW-0687">Ribonucleoprotein</keyword>
<dbReference type="SMART" id="SM01382">
    <property type="entry name" value="Ribosomal_L2_C"/>
    <property type="match status" value="1"/>
</dbReference>
<name>A0A7S0H023_9EUKA</name>
<dbReference type="GO" id="GO:0032543">
    <property type="term" value="P:mitochondrial translation"/>
    <property type="evidence" value="ECO:0007669"/>
    <property type="project" value="TreeGrafter"/>
</dbReference>
<dbReference type="EMBL" id="HBEM01013178">
    <property type="protein sequence ID" value="CAD8447576.1"/>
    <property type="molecule type" value="Transcribed_RNA"/>
</dbReference>
<evidence type="ECO:0000313" key="6">
    <source>
        <dbReference type="EMBL" id="CAD8447576.1"/>
    </source>
</evidence>
<dbReference type="SUPFAM" id="SSF50104">
    <property type="entry name" value="Translation proteins SH3-like domain"/>
    <property type="match status" value="1"/>
</dbReference>
<accession>A0A7S0H023</accession>
<protein>
    <recommendedName>
        <fullName evidence="5">Large ribosomal subunit protein uL2 C-terminal domain-containing protein</fullName>
    </recommendedName>
</protein>
<dbReference type="Gene3D" id="2.30.30.30">
    <property type="match status" value="1"/>
</dbReference>
<organism evidence="6">
    <name type="scientific">Amorphochlora amoebiformis</name>
    <dbReference type="NCBI Taxonomy" id="1561963"/>
    <lineage>
        <taxon>Eukaryota</taxon>
        <taxon>Sar</taxon>
        <taxon>Rhizaria</taxon>
        <taxon>Cercozoa</taxon>
        <taxon>Chlorarachniophyceae</taxon>
        <taxon>Amorphochlora</taxon>
    </lineage>
</organism>